<gene>
    <name evidence="1" type="ORF">IAC72_04000</name>
</gene>
<evidence type="ECO:0000313" key="1">
    <source>
        <dbReference type="EMBL" id="HIU91154.1"/>
    </source>
</evidence>
<reference evidence="1" key="1">
    <citation type="submission" date="2020-10" db="EMBL/GenBank/DDBJ databases">
        <authorList>
            <person name="Gilroy R."/>
        </authorList>
    </citation>
    <scope>NUCLEOTIDE SEQUENCE</scope>
    <source>
        <strain evidence="1">ChiHjej12B11-7776</strain>
    </source>
</reference>
<sequence>MIFETQHKTACDVKNCRNTAEFYLPAKTICGRFYICGSCARKLAEELAPRAPKSPKSVIKRKMEEKI</sequence>
<dbReference type="EMBL" id="DVOC01000067">
    <property type="protein sequence ID" value="HIU91154.1"/>
    <property type="molecule type" value="Genomic_DNA"/>
</dbReference>
<reference evidence="1" key="2">
    <citation type="journal article" date="2021" name="PeerJ">
        <title>Extensive microbial diversity within the chicken gut microbiome revealed by metagenomics and culture.</title>
        <authorList>
            <person name="Gilroy R."/>
            <person name="Ravi A."/>
            <person name="Getino M."/>
            <person name="Pursley I."/>
            <person name="Horton D.L."/>
            <person name="Alikhan N.F."/>
            <person name="Baker D."/>
            <person name="Gharbi K."/>
            <person name="Hall N."/>
            <person name="Watson M."/>
            <person name="Adriaenssens E.M."/>
            <person name="Foster-Nyarko E."/>
            <person name="Jarju S."/>
            <person name="Secka A."/>
            <person name="Antonio M."/>
            <person name="Oren A."/>
            <person name="Chaudhuri R.R."/>
            <person name="La Ragione R."/>
            <person name="Hildebrand F."/>
            <person name="Pallen M.J."/>
        </authorList>
    </citation>
    <scope>NUCLEOTIDE SEQUENCE</scope>
    <source>
        <strain evidence="1">ChiHjej12B11-7776</strain>
    </source>
</reference>
<proteinExistence type="predicted"/>
<name>A0A9D1MX88_9BACT</name>
<protein>
    <submittedName>
        <fullName evidence="1">Uncharacterized protein</fullName>
    </submittedName>
</protein>
<comment type="caution">
    <text evidence="1">The sequence shown here is derived from an EMBL/GenBank/DDBJ whole genome shotgun (WGS) entry which is preliminary data.</text>
</comment>
<dbReference type="AlphaFoldDB" id="A0A9D1MX88"/>
<organism evidence="1 2">
    <name type="scientific">Candidatus Fimimonas merdipullorum</name>
    <dbReference type="NCBI Taxonomy" id="2840822"/>
    <lineage>
        <taxon>Bacteria</taxon>
        <taxon>Pseudomonadati</taxon>
        <taxon>Myxococcota</taxon>
        <taxon>Myxococcia</taxon>
        <taxon>Myxococcales</taxon>
        <taxon>Cystobacterineae</taxon>
        <taxon>Myxococcaceae</taxon>
        <taxon>Myxococcaceae incertae sedis</taxon>
        <taxon>Candidatus Fimimonas</taxon>
    </lineage>
</organism>
<accession>A0A9D1MX88</accession>
<evidence type="ECO:0000313" key="2">
    <source>
        <dbReference type="Proteomes" id="UP000886852"/>
    </source>
</evidence>
<dbReference type="Proteomes" id="UP000886852">
    <property type="component" value="Unassembled WGS sequence"/>
</dbReference>